<dbReference type="PANTHER" id="PTHR33885">
    <property type="entry name" value="PHAGE SHOCK PROTEIN C"/>
    <property type="match status" value="1"/>
</dbReference>
<keyword evidence="4 6" id="KW-1133">Transmembrane helix</keyword>
<dbReference type="GO" id="GO:0005886">
    <property type="term" value="C:plasma membrane"/>
    <property type="evidence" value="ECO:0007669"/>
    <property type="project" value="UniProtKB-SubCell"/>
</dbReference>
<dbReference type="Proteomes" id="UP000771749">
    <property type="component" value="Unassembled WGS sequence"/>
</dbReference>
<feature type="transmembrane region" description="Helical" evidence="6">
    <location>
        <begin position="31"/>
        <end position="56"/>
    </location>
</feature>
<protein>
    <submittedName>
        <fullName evidence="8">PspC domain-containing protein</fullName>
    </submittedName>
</protein>
<evidence type="ECO:0000259" key="7">
    <source>
        <dbReference type="Pfam" id="PF04024"/>
    </source>
</evidence>
<evidence type="ECO:0000256" key="5">
    <source>
        <dbReference type="ARBA" id="ARBA00023136"/>
    </source>
</evidence>
<name>A0A940DQK8_9BACT</name>
<comment type="subcellular location">
    <subcellularLocation>
        <location evidence="1">Cell membrane</location>
        <topology evidence="1">Single-pass membrane protein</topology>
    </subcellularLocation>
</comment>
<sequence>MQKKFFRDTDAGKLGGVCSGLSTYFNIDVTLVRIIFVIALLCGSAGFWAYLLIWLIAPAAKTPEEKCELRGLPPTPENLRKFS</sequence>
<feature type="domain" description="Phage shock protein PspC N-terminal" evidence="7">
    <location>
        <begin position="3"/>
        <end position="59"/>
    </location>
</feature>
<dbReference type="InterPro" id="IPR007168">
    <property type="entry name" value="Phageshock_PspC_N"/>
</dbReference>
<reference evidence="8" key="1">
    <citation type="submission" date="2020-10" db="EMBL/GenBank/DDBJ databases">
        <authorList>
            <person name="Gilroy R."/>
        </authorList>
    </citation>
    <scope>NUCLEOTIDE SEQUENCE</scope>
    <source>
        <strain evidence="8">F1-3629</strain>
    </source>
</reference>
<dbReference type="Pfam" id="PF04024">
    <property type="entry name" value="PspC"/>
    <property type="match status" value="1"/>
</dbReference>
<dbReference type="EMBL" id="JADIMJ010000130">
    <property type="protein sequence ID" value="MBO8454755.1"/>
    <property type="molecule type" value="Genomic_DNA"/>
</dbReference>
<organism evidence="8 9">
    <name type="scientific">Candidatus Cryptobacteroides gallistercoris</name>
    <dbReference type="NCBI Taxonomy" id="2840765"/>
    <lineage>
        <taxon>Bacteria</taxon>
        <taxon>Pseudomonadati</taxon>
        <taxon>Bacteroidota</taxon>
        <taxon>Bacteroidia</taxon>
        <taxon>Bacteroidales</taxon>
        <taxon>Candidatus Cryptobacteroides</taxon>
    </lineage>
</organism>
<reference evidence="8" key="2">
    <citation type="journal article" date="2021" name="PeerJ">
        <title>Extensive microbial diversity within the chicken gut microbiome revealed by metagenomics and culture.</title>
        <authorList>
            <person name="Gilroy R."/>
            <person name="Ravi A."/>
            <person name="Getino M."/>
            <person name="Pursley I."/>
            <person name="Horton D.L."/>
            <person name="Alikhan N.F."/>
            <person name="Baker D."/>
            <person name="Gharbi K."/>
            <person name="Hall N."/>
            <person name="Watson M."/>
            <person name="Adriaenssens E.M."/>
            <person name="Foster-Nyarko E."/>
            <person name="Jarju S."/>
            <person name="Secka A."/>
            <person name="Antonio M."/>
            <person name="Oren A."/>
            <person name="Chaudhuri R.R."/>
            <person name="La Ragione R."/>
            <person name="Hildebrand F."/>
            <person name="Pallen M.J."/>
        </authorList>
    </citation>
    <scope>NUCLEOTIDE SEQUENCE</scope>
    <source>
        <strain evidence="8">F1-3629</strain>
    </source>
</reference>
<accession>A0A940DQK8</accession>
<evidence type="ECO:0000256" key="3">
    <source>
        <dbReference type="ARBA" id="ARBA00022692"/>
    </source>
</evidence>
<keyword evidence="2" id="KW-1003">Cell membrane</keyword>
<evidence type="ECO:0000256" key="4">
    <source>
        <dbReference type="ARBA" id="ARBA00022989"/>
    </source>
</evidence>
<evidence type="ECO:0000313" key="9">
    <source>
        <dbReference type="Proteomes" id="UP000771749"/>
    </source>
</evidence>
<proteinExistence type="predicted"/>
<evidence type="ECO:0000256" key="6">
    <source>
        <dbReference type="SAM" id="Phobius"/>
    </source>
</evidence>
<evidence type="ECO:0000313" key="8">
    <source>
        <dbReference type="EMBL" id="MBO8454755.1"/>
    </source>
</evidence>
<evidence type="ECO:0000256" key="1">
    <source>
        <dbReference type="ARBA" id="ARBA00004162"/>
    </source>
</evidence>
<dbReference type="InterPro" id="IPR052027">
    <property type="entry name" value="PspC"/>
</dbReference>
<comment type="caution">
    <text evidence="8">The sequence shown here is derived from an EMBL/GenBank/DDBJ whole genome shotgun (WGS) entry which is preliminary data.</text>
</comment>
<gene>
    <name evidence="8" type="ORF">IAC07_08560</name>
</gene>
<dbReference type="PANTHER" id="PTHR33885:SF3">
    <property type="entry name" value="PHAGE SHOCK PROTEIN C"/>
    <property type="match status" value="1"/>
</dbReference>
<keyword evidence="3 6" id="KW-0812">Transmembrane</keyword>
<dbReference type="AlphaFoldDB" id="A0A940DQK8"/>
<keyword evidence="5 6" id="KW-0472">Membrane</keyword>
<evidence type="ECO:0000256" key="2">
    <source>
        <dbReference type="ARBA" id="ARBA00022475"/>
    </source>
</evidence>